<keyword evidence="3" id="KW-1002">Plastid outer membrane</keyword>
<dbReference type="Gene3D" id="3.40.50.300">
    <property type="entry name" value="P-loop containing nucleotide triphosphate hydrolases"/>
    <property type="match status" value="1"/>
</dbReference>
<dbReference type="Proteomes" id="UP001396334">
    <property type="component" value="Unassembled WGS sequence"/>
</dbReference>
<feature type="domain" description="AIG1-type G" evidence="4">
    <location>
        <begin position="102"/>
        <end position="326"/>
    </location>
</feature>
<evidence type="ECO:0000256" key="3">
    <source>
        <dbReference type="PIRNR" id="PIRNR038134"/>
    </source>
</evidence>
<sequence>MHKQSTSYFELVLTIAFPNTQNPIPNLLHCISSSILPPQNPPKNLPEFFLPSPISSSLSHEETPVSVMSTPIPREWLGLQQFPAATQTKLFELLGKLKQENVNTLTILVMGKGGVGKSSTINSLLGEQVVRVTAFQSEGLRPVMASRMWAGFTLNVIDTPGLVEAGYVNHQALQLIKGFLLNKTIDVLLYVDRLDAYRVDDLDKQIVRAITNSFGKDIWRKSLLVLTHAQLCPPDGLKYDVFSSKRSEGVLKAIRVGARIRKKEFDDSTIPVVLVENSGRCNKNDNDEKILPNGEAWIPNLVKAITIVATNKSQAIVVSKKLVDGSDANDRGKLWIPVILGLQWFVIKWIQGAIKRDIATGNGPI</sequence>
<protein>
    <recommendedName>
        <fullName evidence="3">Translocase of chloroplast</fullName>
        <ecNumber evidence="3">3.6.5.-</ecNumber>
    </recommendedName>
</protein>
<dbReference type="PANTHER" id="PTHR10903:SF149">
    <property type="entry name" value="TRANSLOCASE OF CHLOROPLAST 33, CHLOROPLASTIC"/>
    <property type="match status" value="1"/>
</dbReference>
<keyword evidence="6" id="KW-1185">Reference proteome</keyword>
<keyword evidence="3" id="KW-0812">Transmembrane</keyword>
<accession>A0ABR2TTR1</accession>
<dbReference type="PIRSF" id="PIRSF038134">
    <property type="entry name" value="Toc34"/>
    <property type="match status" value="1"/>
</dbReference>
<keyword evidence="3" id="KW-0472">Membrane</keyword>
<dbReference type="InterPro" id="IPR045058">
    <property type="entry name" value="GIMA/IAN/Toc"/>
</dbReference>
<reference evidence="5 6" key="1">
    <citation type="journal article" date="2024" name="G3 (Bethesda)">
        <title>Genome assembly of Hibiscus sabdariffa L. provides insights into metabolisms of medicinal natural products.</title>
        <authorList>
            <person name="Kim T."/>
        </authorList>
    </citation>
    <scope>NUCLEOTIDE SEQUENCE [LARGE SCALE GENOMIC DNA]</scope>
    <source>
        <strain evidence="5">TK-2024</strain>
        <tissue evidence="5">Old leaves</tissue>
    </source>
</reference>
<comment type="subcellular location">
    <subcellularLocation>
        <location evidence="3">Plastid</location>
        <location evidence="3">Chloroplast outer membrane</location>
    </subcellularLocation>
</comment>
<evidence type="ECO:0000256" key="2">
    <source>
        <dbReference type="ARBA" id="ARBA00023134"/>
    </source>
</evidence>
<keyword evidence="3" id="KW-0934">Plastid</keyword>
<gene>
    <name evidence="5" type="ORF">V6N11_015871</name>
</gene>
<evidence type="ECO:0000256" key="1">
    <source>
        <dbReference type="ARBA" id="ARBA00022741"/>
    </source>
</evidence>
<dbReference type="Pfam" id="PF04548">
    <property type="entry name" value="AIG1"/>
    <property type="match status" value="1"/>
</dbReference>
<dbReference type="PROSITE" id="PS51720">
    <property type="entry name" value="G_AIG1"/>
    <property type="match status" value="1"/>
</dbReference>
<comment type="similarity">
    <text evidence="3">Belongs to the TRAFAC class TrmE-Era-EngA-EngB-Septin-like GTPase superfamily. AIG1/Toc34/Toc159-like paraseptin GTPase family. TOC34 subfamily.</text>
</comment>
<keyword evidence="3" id="KW-0378">Hydrolase</keyword>
<comment type="function">
    <text evidence="3">GTPase involved in protein precursor import into chloroplasts. Seems to recognize chloroplast-destined precursor proteins and regulate their presentation to the translocation channel through GTP hydrolysis.</text>
</comment>
<comment type="subunit">
    <text evidence="3">Homodimer.</text>
</comment>
<keyword evidence="2 3" id="KW-0342">GTP-binding</keyword>
<name>A0ABR2TTR1_9ROSI</name>
<dbReference type="NCBIfam" id="TIGR00991">
    <property type="entry name" value="3a0901s02IAP34"/>
    <property type="match status" value="1"/>
</dbReference>
<dbReference type="EMBL" id="JBBPBN010000004">
    <property type="protein sequence ID" value="KAK9040731.1"/>
    <property type="molecule type" value="Genomic_DNA"/>
</dbReference>
<keyword evidence="3" id="KW-0653">Protein transport</keyword>
<dbReference type="InterPro" id="IPR006703">
    <property type="entry name" value="G_AIG1"/>
</dbReference>
<keyword evidence="3" id="KW-0813">Transport</keyword>
<dbReference type="CDD" id="cd01853">
    <property type="entry name" value="Toc34_like"/>
    <property type="match status" value="1"/>
</dbReference>
<keyword evidence="1 3" id="KW-0547">Nucleotide-binding</keyword>
<dbReference type="InterPro" id="IPR027417">
    <property type="entry name" value="P-loop_NTPase"/>
</dbReference>
<dbReference type="SUPFAM" id="SSF52540">
    <property type="entry name" value="P-loop containing nucleoside triphosphate hydrolases"/>
    <property type="match status" value="1"/>
</dbReference>
<dbReference type="InterPro" id="IPR005688">
    <property type="entry name" value="Toc34"/>
</dbReference>
<keyword evidence="3" id="KW-0150">Chloroplast</keyword>
<proteinExistence type="inferred from homology"/>
<comment type="caution">
    <text evidence="5">The sequence shown here is derived from an EMBL/GenBank/DDBJ whole genome shotgun (WGS) entry which is preliminary data.</text>
</comment>
<dbReference type="PANTHER" id="PTHR10903">
    <property type="entry name" value="GTPASE, IMAP FAMILY MEMBER-RELATED"/>
    <property type="match status" value="1"/>
</dbReference>
<evidence type="ECO:0000313" key="5">
    <source>
        <dbReference type="EMBL" id="KAK9040731.1"/>
    </source>
</evidence>
<dbReference type="EC" id="3.6.5.-" evidence="3"/>
<organism evidence="5 6">
    <name type="scientific">Hibiscus sabdariffa</name>
    <name type="common">roselle</name>
    <dbReference type="NCBI Taxonomy" id="183260"/>
    <lineage>
        <taxon>Eukaryota</taxon>
        <taxon>Viridiplantae</taxon>
        <taxon>Streptophyta</taxon>
        <taxon>Embryophyta</taxon>
        <taxon>Tracheophyta</taxon>
        <taxon>Spermatophyta</taxon>
        <taxon>Magnoliopsida</taxon>
        <taxon>eudicotyledons</taxon>
        <taxon>Gunneridae</taxon>
        <taxon>Pentapetalae</taxon>
        <taxon>rosids</taxon>
        <taxon>malvids</taxon>
        <taxon>Malvales</taxon>
        <taxon>Malvaceae</taxon>
        <taxon>Malvoideae</taxon>
        <taxon>Hibiscus</taxon>
    </lineage>
</organism>
<evidence type="ECO:0000259" key="4">
    <source>
        <dbReference type="PROSITE" id="PS51720"/>
    </source>
</evidence>
<evidence type="ECO:0000313" key="6">
    <source>
        <dbReference type="Proteomes" id="UP001396334"/>
    </source>
</evidence>